<sequence length="148" mass="16709">GIFKSRHSGEYIELMSSEYGDMTFTVDLPVDCVALNEAIRLKIWSSDQANTLTRYVNEVVAELADKYPFTLPPSLRELEGTTHIFQFLFDTMATSKRPDFILDKVFKRPVLTLPPPSPIQAPEPYVAPEGHHTSPEPEAAFTTHQDLE</sequence>
<protein>
    <submittedName>
        <fullName evidence="2">Uncharacterized protein</fullName>
    </submittedName>
</protein>
<proteinExistence type="predicted"/>
<comment type="caution">
    <text evidence="2">The sequence shown here is derived from an EMBL/GenBank/DDBJ whole genome shotgun (WGS) entry which is preliminary data.</text>
</comment>
<dbReference type="EMBL" id="BKCJ010567717">
    <property type="protein sequence ID" value="GFB17222.1"/>
    <property type="molecule type" value="Genomic_DNA"/>
</dbReference>
<name>A0A699L3D5_TANCI</name>
<feature type="region of interest" description="Disordered" evidence="1">
    <location>
        <begin position="115"/>
        <end position="148"/>
    </location>
</feature>
<feature type="non-terminal residue" evidence="2">
    <location>
        <position position="1"/>
    </location>
</feature>
<gene>
    <name evidence="2" type="ORF">Tci_689193</name>
</gene>
<dbReference type="AlphaFoldDB" id="A0A699L3D5"/>
<evidence type="ECO:0000313" key="2">
    <source>
        <dbReference type="EMBL" id="GFB17222.1"/>
    </source>
</evidence>
<organism evidence="2">
    <name type="scientific">Tanacetum cinerariifolium</name>
    <name type="common">Dalmatian daisy</name>
    <name type="synonym">Chrysanthemum cinerariifolium</name>
    <dbReference type="NCBI Taxonomy" id="118510"/>
    <lineage>
        <taxon>Eukaryota</taxon>
        <taxon>Viridiplantae</taxon>
        <taxon>Streptophyta</taxon>
        <taxon>Embryophyta</taxon>
        <taxon>Tracheophyta</taxon>
        <taxon>Spermatophyta</taxon>
        <taxon>Magnoliopsida</taxon>
        <taxon>eudicotyledons</taxon>
        <taxon>Gunneridae</taxon>
        <taxon>Pentapetalae</taxon>
        <taxon>asterids</taxon>
        <taxon>campanulids</taxon>
        <taxon>Asterales</taxon>
        <taxon>Asteraceae</taxon>
        <taxon>Asteroideae</taxon>
        <taxon>Anthemideae</taxon>
        <taxon>Anthemidinae</taxon>
        <taxon>Tanacetum</taxon>
    </lineage>
</organism>
<evidence type="ECO:0000256" key="1">
    <source>
        <dbReference type="SAM" id="MobiDB-lite"/>
    </source>
</evidence>
<accession>A0A699L3D5</accession>
<reference evidence="2" key="1">
    <citation type="journal article" date="2019" name="Sci. Rep.">
        <title>Draft genome of Tanacetum cinerariifolium, the natural source of mosquito coil.</title>
        <authorList>
            <person name="Yamashiro T."/>
            <person name="Shiraishi A."/>
            <person name="Satake H."/>
            <person name="Nakayama K."/>
        </authorList>
    </citation>
    <scope>NUCLEOTIDE SEQUENCE</scope>
</reference>